<keyword evidence="6 8" id="KW-1133">Transmembrane helix</keyword>
<comment type="similarity">
    <text evidence="2">Belongs to the MreD family.</text>
</comment>
<evidence type="ECO:0000256" key="7">
    <source>
        <dbReference type="ARBA" id="ARBA00023136"/>
    </source>
</evidence>
<feature type="transmembrane region" description="Helical" evidence="8">
    <location>
        <begin position="111"/>
        <end position="130"/>
    </location>
</feature>
<keyword evidence="10" id="KW-1185">Reference proteome</keyword>
<dbReference type="InterPro" id="IPR007227">
    <property type="entry name" value="Cell_shape_determining_MreD"/>
</dbReference>
<protein>
    <submittedName>
        <fullName evidence="9">Rod shape-determining protein MreD</fullName>
    </submittedName>
</protein>
<accession>A0A0R2JP30</accession>
<comment type="subcellular location">
    <subcellularLocation>
        <location evidence="1">Cell membrane</location>
        <topology evidence="1">Multi-pass membrane protein</topology>
    </subcellularLocation>
</comment>
<dbReference type="AlphaFoldDB" id="A0A0R2JP30"/>
<sequence>MLKYIRTTWLHAILVILAIFLDGGLAQQFSGVLFKMPMSASPYLSILAILMPILSGTDSQIGNRWLYGTAVLGGVLFDTFYVGIIGIATVGFPLVVWVAGVIQRYFQTSMSWSMLTWFLSMCIFLIYDYFAFGLINLANMNLFGFIVFHLFPTIVLNLIFFIVLYTPFTYLYQMTKQPDISSYNTDQRDFNSGIPLRTRSRNY</sequence>
<dbReference type="STRING" id="1620.IV67_GL000823"/>
<comment type="caution">
    <text evidence="9">The sequence shown here is derived from an EMBL/GenBank/DDBJ whole genome shotgun (WGS) entry which is preliminary data.</text>
</comment>
<evidence type="ECO:0000313" key="10">
    <source>
        <dbReference type="Proteomes" id="UP000051673"/>
    </source>
</evidence>
<dbReference type="NCBIfam" id="TIGR03426">
    <property type="entry name" value="shape_MreD"/>
    <property type="match status" value="1"/>
</dbReference>
<dbReference type="GO" id="GO:0005886">
    <property type="term" value="C:plasma membrane"/>
    <property type="evidence" value="ECO:0007669"/>
    <property type="project" value="UniProtKB-SubCell"/>
</dbReference>
<dbReference type="Proteomes" id="UP000051673">
    <property type="component" value="Unassembled WGS sequence"/>
</dbReference>
<evidence type="ECO:0000256" key="8">
    <source>
        <dbReference type="SAM" id="Phobius"/>
    </source>
</evidence>
<dbReference type="GO" id="GO:0008360">
    <property type="term" value="P:regulation of cell shape"/>
    <property type="evidence" value="ECO:0007669"/>
    <property type="project" value="UniProtKB-KW"/>
</dbReference>
<evidence type="ECO:0000313" key="9">
    <source>
        <dbReference type="EMBL" id="KRN76247.1"/>
    </source>
</evidence>
<keyword evidence="7 8" id="KW-0472">Membrane</keyword>
<gene>
    <name evidence="9" type="ORF">IV67_GL000823</name>
</gene>
<keyword evidence="5" id="KW-0133">Cell shape</keyword>
<keyword evidence="3" id="KW-1003">Cell membrane</keyword>
<dbReference type="EMBL" id="JQCD01000030">
    <property type="protein sequence ID" value="KRN76247.1"/>
    <property type="molecule type" value="Genomic_DNA"/>
</dbReference>
<feature type="transmembrane region" description="Helical" evidence="8">
    <location>
        <begin position="66"/>
        <end position="99"/>
    </location>
</feature>
<evidence type="ECO:0000256" key="1">
    <source>
        <dbReference type="ARBA" id="ARBA00004651"/>
    </source>
</evidence>
<dbReference type="Pfam" id="PF04093">
    <property type="entry name" value="MreD"/>
    <property type="match status" value="1"/>
</dbReference>
<evidence type="ECO:0000256" key="4">
    <source>
        <dbReference type="ARBA" id="ARBA00022692"/>
    </source>
</evidence>
<keyword evidence="4 8" id="KW-0812">Transmembrane</keyword>
<dbReference type="OrthoDB" id="2148512at2"/>
<evidence type="ECO:0000256" key="2">
    <source>
        <dbReference type="ARBA" id="ARBA00007776"/>
    </source>
</evidence>
<proteinExistence type="inferred from homology"/>
<organism evidence="9 10">
    <name type="scientific">Weissella minor</name>
    <dbReference type="NCBI Taxonomy" id="1620"/>
    <lineage>
        <taxon>Bacteria</taxon>
        <taxon>Bacillati</taxon>
        <taxon>Bacillota</taxon>
        <taxon>Bacilli</taxon>
        <taxon>Lactobacillales</taxon>
        <taxon>Lactobacillaceae</taxon>
        <taxon>Weissella</taxon>
    </lineage>
</organism>
<dbReference type="RefSeq" id="WP_057788407.1">
    <property type="nucleotide sequence ID" value="NZ_JQCD01000030.1"/>
</dbReference>
<evidence type="ECO:0000256" key="5">
    <source>
        <dbReference type="ARBA" id="ARBA00022960"/>
    </source>
</evidence>
<evidence type="ECO:0000256" key="6">
    <source>
        <dbReference type="ARBA" id="ARBA00022989"/>
    </source>
</evidence>
<reference evidence="9 10" key="1">
    <citation type="journal article" date="2015" name="Genome Announc.">
        <title>Expanding the biotechnology potential of lactobacilli through comparative genomics of 213 strains and associated genera.</title>
        <authorList>
            <person name="Sun Z."/>
            <person name="Harris H.M."/>
            <person name="McCann A."/>
            <person name="Guo C."/>
            <person name="Argimon S."/>
            <person name="Zhang W."/>
            <person name="Yang X."/>
            <person name="Jeffery I.B."/>
            <person name="Cooney J.C."/>
            <person name="Kagawa T.F."/>
            <person name="Liu W."/>
            <person name="Song Y."/>
            <person name="Salvetti E."/>
            <person name="Wrobel A."/>
            <person name="Rasinkangas P."/>
            <person name="Parkhill J."/>
            <person name="Rea M.C."/>
            <person name="O'Sullivan O."/>
            <person name="Ritari J."/>
            <person name="Douillard F.P."/>
            <person name="Paul Ross R."/>
            <person name="Yang R."/>
            <person name="Briner A.E."/>
            <person name="Felis G.E."/>
            <person name="de Vos W.M."/>
            <person name="Barrangou R."/>
            <person name="Klaenhammer T.R."/>
            <person name="Caufield P.W."/>
            <person name="Cui Y."/>
            <person name="Zhang H."/>
            <person name="O'Toole P.W."/>
        </authorList>
    </citation>
    <scope>NUCLEOTIDE SEQUENCE [LARGE SCALE GENOMIC DNA]</scope>
    <source>
        <strain evidence="9 10">DSM 20014</strain>
    </source>
</reference>
<dbReference type="PATRIC" id="fig|1620.3.peg.838"/>
<feature type="transmembrane region" description="Helical" evidence="8">
    <location>
        <begin position="142"/>
        <end position="165"/>
    </location>
</feature>
<evidence type="ECO:0000256" key="3">
    <source>
        <dbReference type="ARBA" id="ARBA00022475"/>
    </source>
</evidence>
<name>A0A0R2JP30_9LACO</name>